<dbReference type="GO" id="GO:0005615">
    <property type="term" value="C:extracellular space"/>
    <property type="evidence" value="ECO:0007669"/>
    <property type="project" value="TreeGrafter"/>
</dbReference>
<gene>
    <name evidence="1" type="ORF">NEZAVI_LOCUS6286</name>
</gene>
<dbReference type="Proteomes" id="UP001152798">
    <property type="component" value="Chromosome 3"/>
</dbReference>
<proteinExistence type="predicted"/>
<dbReference type="InterPro" id="IPR052278">
    <property type="entry name" value="Chordin-like_regulators"/>
</dbReference>
<keyword evidence="2" id="KW-1185">Reference proteome</keyword>
<dbReference type="OrthoDB" id="9829321at2759"/>
<dbReference type="PANTHER" id="PTHR46526">
    <property type="entry name" value="CHORDIN"/>
    <property type="match status" value="1"/>
</dbReference>
<dbReference type="EMBL" id="OV725079">
    <property type="protein sequence ID" value="CAH1396167.1"/>
    <property type="molecule type" value="Genomic_DNA"/>
</dbReference>
<dbReference type="PANTHER" id="PTHR46526:SF1">
    <property type="entry name" value="CHORDIN"/>
    <property type="match status" value="1"/>
</dbReference>
<dbReference type="GO" id="GO:0030514">
    <property type="term" value="P:negative regulation of BMP signaling pathway"/>
    <property type="evidence" value="ECO:0007669"/>
    <property type="project" value="TreeGrafter"/>
</dbReference>
<organism evidence="1 2">
    <name type="scientific">Nezara viridula</name>
    <name type="common">Southern green stink bug</name>
    <name type="synonym">Cimex viridulus</name>
    <dbReference type="NCBI Taxonomy" id="85310"/>
    <lineage>
        <taxon>Eukaryota</taxon>
        <taxon>Metazoa</taxon>
        <taxon>Ecdysozoa</taxon>
        <taxon>Arthropoda</taxon>
        <taxon>Hexapoda</taxon>
        <taxon>Insecta</taxon>
        <taxon>Pterygota</taxon>
        <taxon>Neoptera</taxon>
        <taxon>Paraneoptera</taxon>
        <taxon>Hemiptera</taxon>
        <taxon>Heteroptera</taxon>
        <taxon>Panheteroptera</taxon>
        <taxon>Pentatomomorpha</taxon>
        <taxon>Pentatomoidea</taxon>
        <taxon>Pentatomidae</taxon>
        <taxon>Pentatominae</taxon>
        <taxon>Nezara</taxon>
    </lineage>
</organism>
<name>A0A9P0H6A6_NEZVI</name>
<sequence length="187" mass="20620">MNALPLRLIISERPGTNVTENFEGKTRPWPLERELTGPKTRPQKCKLEDDEGGPLAADAVQTLQIHKKKRIVGKVFCRNIKHECPEPKCDEPVLSPGRCCKTCPGDGIGWDLRSRAGHSGPVRLYLPTSLSHPGRQPEAGLPGSSNPTAHLLFVCLPPVIKRTSLAGQDRTRWRPLSRVSGLCPRLT</sequence>
<dbReference type="AlphaFoldDB" id="A0A9P0H6A6"/>
<reference evidence="1" key="1">
    <citation type="submission" date="2022-01" db="EMBL/GenBank/DDBJ databases">
        <authorList>
            <person name="King R."/>
        </authorList>
    </citation>
    <scope>NUCLEOTIDE SEQUENCE</scope>
</reference>
<protein>
    <submittedName>
        <fullName evidence="1">Uncharacterized protein</fullName>
    </submittedName>
</protein>
<evidence type="ECO:0000313" key="1">
    <source>
        <dbReference type="EMBL" id="CAH1396167.1"/>
    </source>
</evidence>
<evidence type="ECO:0000313" key="2">
    <source>
        <dbReference type="Proteomes" id="UP001152798"/>
    </source>
</evidence>
<dbReference type="GO" id="GO:0009953">
    <property type="term" value="P:dorsal/ventral pattern formation"/>
    <property type="evidence" value="ECO:0007669"/>
    <property type="project" value="TreeGrafter"/>
</dbReference>
<accession>A0A9P0H6A6</accession>
<dbReference type="GO" id="GO:0036122">
    <property type="term" value="F:BMP binding"/>
    <property type="evidence" value="ECO:0007669"/>
    <property type="project" value="TreeGrafter"/>
</dbReference>